<dbReference type="PANTHER" id="PTHR11905:SF159">
    <property type="entry name" value="ADAM METALLOPROTEASE"/>
    <property type="match status" value="1"/>
</dbReference>
<dbReference type="FunFam" id="4.10.70.10:FF:000003">
    <property type="entry name" value="Disintegrin and metalloproteinase domain-containing protein 17"/>
    <property type="match status" value="1"/>
</dbReference>
<dbReference type="Gene3D" id="2.60.120.650">
    <property type="entry name" value="Cupin"/>
    <property type="match status" value="1"/>
</dbReference>
<dbReference type="CDD" id="cd04269">
    <property type="entry name" value="ZnMc_adamalysin_II_like"/>
    <property type="match status" value="1"/>
</dbReference>
<dbReference type="Pfam" id="PF00200">
    <property type="entry name" value="Disintegrin"/>
    <property type="match status" value="1"/>
</dbReference>
<organism evidence="7 8">
    <name type="scientific">Dimorphilus gyrociliatus</name>
    <dbReference type="NCBI Taxonomy" id="2664684"/>
    <lineage>
        <taxon>Eukaryota</taxon>
        <taxon>Metazoa</taxon>
        <taxon>Spiralia</taxon>
        <taxon>Lophotrochozoa</taxon>
        <taxon>Annelida</taxon>
        <taxon>Polychaeta</taxon>
        <taxon>Polychaeta incertae sedis</taxon>
        <taxon>Dinophilidae</taxon>
        <taxon>Dimorphilus</taxon>
    </lineage>
</organism>
<dbReference type="PROSITE" id="PS50214">
    <property type="entry name" value="DISINTEGRIN_2"/>
    <property type="match status" value="2"/>
</dbReference>
<dbReference type="SUPFAM" id="SSF57552">
    <property type="entry name" value="Blood coagulation inhibitor (disintegrin)"/>
    <property type="match status" value="1"/>
</dbReference>
<dbReference type="GO" id="GO:0004222">
    <property type="term" value="F:metalloendopeptidase activity"/>
    <property type="evidence" value="ECO:0007669"/>
    <property type="project" value="InterPro"/>
</dbReference>
<dbReference type="EMBL" id="CAJFCJ010000005">
    <property type="protein sequence ID" value="CAD5114850.1"/>
    <property type="molecule type" value="Genomic_DNA"/>
</dbReference>
<dbReference type="SMART" id="SM00558">
    <property type="entry name" value="JmjC"/>
    <property type="match status" value="1"/>
</dbReference>
<dbReference type="Gene3D" id="3.40.390.10">
    <property type="entry name" value="Collagenase (Catalytic Domain)"/>
    <property type="match status" value="1"/>
</dbReference>
<sequence>MNKIFTAKTIILLLWIVPSIISIEKYLEIFVVCDYSCSEKLKGEKKDPEKFVTDLILGADKRLSRIDVRVFLTGIDIWREKNLVQANNNFNAYLRNFSPYRVKQIEDRGIWSDITVLITSLPTSNVNGLFPIGGACSLFQGAGVVIFQSSTDVAIHFLTHELGHAIGMNHDVSGCCKYGESRCLMNPTINAFNRDTGYISSCSLKDYRNFLKSQGSQCLNNKPTRAYKAHSFSNQCGNGIINEDEECDCGGALDNGCRNCCKEDCKLKDGALCGQGECCNVKLCKFHDAGKLCRYNKDNDCDVKETCTGTNSDCPEDLRKDNLTKCVDSDGNEASCIKGHCLTLTNQCKLVWNSDYRKADNYCYEVAIRYFDRYAHCGIVKDANGKASYVKCSNSKKNNFNCGLLQCVKDNLTNANEWVLDRDSTQSASKNPIMPALGKQDLACLKTTYGDWIIQENGQNVDVMVADGSPCGESGVCLERNCIDQKTFKNYLENSTTETNKRIGFCGDGIVDEKEECDCGIYQACDCCNSRTCKLLKGSCPNRDDCQYCNGFDSKCIKKETFQSCDNDFGKCINGVCKSLRKNCQERFEELAVPDLNSTELNMQGLGLYNQGGYILLAYFLLQRVEVYGRHYQIFQSLLTDISTPCQKNGRQGICKHIKILDRKRMFCLKDDLRSLITCGCKEPMVFRHAAKEWPLTGRVLENLDKLTSKQQKIHVGKKSWLYNKDAKFETERNYISVSLSDYKKWLLSDKETLKGINRNDTWTYLSYVHIGEMLDEKSDKRLFEDGIKWSDMGFNDLNGIDSTFWLGSQFCYTPLHSDSYGCNLVAQLEGSKTWILFPPTEEKAIYPTRIPYEESSDVEAYKVELKEGDILYVPPVWWHFVYNENSRISASINTWIPIKTDDFSRIEEAIVKYIIMKNLGNGNFLSHSHEWLNPNENAYTVSDCLLLINQSLNASNKCLGVKRQKLDYIDDNDLDTILNDTQAFVDYTENTDRKHCSHEIKVDELFNCQLLEKIKTRDLARNFEKTEYPEENERNVEFKQRQEIYEHIRTITYPSSIKYMAKKLVDIYRSKLKD</sequence>
<dbReference type="PANTHER" id="PTHR11905">
    <property type="entry name" value="ADAM A DISINTEGRIN AND METALLOPROTEASE DOMAIN"/>
    <property type="match status" value="1"/>
</dbReference>
<dbReference type="Proteomes" id="UP000549394">
    <property type="component" value="Unassembled WGS sequence"/>
</dbReference>
<dbReference type="InterPro" id="IPR001762">
    <property type="entry name" value="Disintegrin_dom"/>
</dbReference>
<keyword evidence="1" id="KW-1015">Disulfide bond</keyword>
<dbReference type="SMART" id="SM00050">
    <property type="entry name" value="DISIN"/>
    <property type="match status" value="1"/>
</dbReference>
<evidence type="ECO:0000256" key="3">
    <source>
        <dbReference type="SAM" id="SignalP"/>
    </source>
</evidence>
<evidence type="ECO:0000259" key="4">
    <source>
        <dbReference type="PROSITE" id="PS50214"/>
    </source>
</evidence>
<gene>
    <name evidence="7" type="ORF">DGYR_LOCUS3656</name>
</gene>
<feature type="chain" id="PRO_5029498814" evidence="3">
    <location>
        <begin position="23"/>
        <end position="1075"/>
    </location>
</feature>
<dbReference type="PROSITE" id="PS50215">
    <property type="entry name" value="ADAM_MEPRO"/>
    <property type="match status" value="1"/>
</dbReference>
<protein>
    <submittedName>
        <fullName evidence="7">DgyrCDS3886</fullName>
    </submittedName>
</protein>
<feature type="active site" evidence="2">
    <location>
        <position position="161"/>
    </location>
</feature>
<keyword evidence="2" id="KW-0862">Zinc</keyword>
<dbReference type="Pfam" id="PF01421">
    <property type="entry name" value="Reprolysin"/>
    <property type="match status" value="1"/>
</dbReference>
<feature type="domain" description="Disintegrin" evidence="4">
    <location>
        <begin position="233"/>
        <end position="322"/>
    </location>
</feature>
<accession>A0A7I8VGM3</accession>
<keyword evidence="3" id="KW-0732">Signal</keyword>
<evidence type="ECO:0000259" key="6">
    <source>
        <dbReference type="PROSITE" id="PS51184"/>
    </source>
</evidence>
<keyword evidence="8" id="KW-1185">Reference proteome</keyword>
<dbReference type="InterPro" id="IPR041667">
    <property type="entry name" value="Cupin_8"/>
</dbReference>
<dbReference type="InterPro" id="IPR034027">
    <property type="entry name" value="Reprolysin_adamalysin"/>
</dbReference>
<keyword evidence="2" id="KW-0479">Metal-binding</keyword>
<evidence type="ECO:0000256" key="2">
    <source>
        <dbReference type="PROSITE-ProRule" id="PRU00276"/>
    </source>
</evidence>
<dbReference type="GO" id="GO:0046872">
    <property type="term" value="F:metal ion binding"/>
    <property type="evidence" value="ECO:0007669"/>
    <property type="project" value="UniProtKB-KW"/>
</dbReference>
<evidence type="ECO:0000256" key="1">
    <source>
        <dbReference type="ARBA" id="ARBA00023157"/>
    </source>
</evidence>
<dbReference type="InterPro" id="IPR001590">
    <property type="entry name" value="Peptidase_M12B"/>
</dbReference>
<dbReference type="InterPro" id="IPR024079">
    <property type="entry name" value="MetalloPept_cat_dom_sf"/>
</dbReference>
<comment type="caution">
    <text evidence="2">Lacks conserved residue(s) required for the propagation of feature annotation.</text>
</comment>
<dbReference type="InterPro" id="IPR036436">
    <property type="entry name" value="Disintegrin_dom_sf"/>
</dbReference>
<feature type="binding site" evidence="2">
    <location>
        <position position="170"/>
    </location>
    <ligand>
        <name>Zn(2+)</name>
        <dbReference type="ChEBI" id="CHEBI:29105"/>
        <note>catalytic</note>
    </ligand>
</feature>
<dbReference type="SMART" id="SM00608">
    <property type="entry name" value="ACR"/>
    <property type="match status" value="1"/>
</dbReference>
<dbReference type="SUPFAM" id="SSF51197">
    <property type="entry name" value="Clavaminate synthase-like"/>
    <property type="match status" value="1"/>
</dbReference>
<dbReference type="InterPro" id="IPR003347">
    <property type="entry name" value="JmjC_dom"/>
</dbReference>
<dbReference type="Pfam" id="PF13621">
    <property type="entry name" value="Cupin_8"/>
    <property type="match status" value="1"/>
</dbReference>
<proteinExistence type="predicted"/>
<feature type="binding site" evidence="2">
    <location>
        <position position="164"/>
    </location>
    <ligand>
        <name>Zn(2+)</name>
        <dbReference type="ChEBI" id="CHEBI:29105"/>
        <note>catalytic</note>
    </ligand>
</feature>
<feature type="binding site" evidence="2">
    <location>
        <position position="160"/>
    </location>
    <ligand>
        <name>Zn(2+)</name>
        <dbReference type="ChEBI" id="CHEBI:29105"/>
        <note>catalytic</note>
    </ligand>
</feature>
<feature type="domain" description="JmjC" evidence="6">
    <location>
        <begin position="760"/>
        <end position="912"/>
    </location>
</feature>
<dbReference type="Gene3D" id="4.10.70.10">
    <property type="entry name" value="Disintegrin domain"/>
    <property type="match status" value="2"/>
</dbReference>
<dbReference type="GO" id="GO:0006508">
    <property type="term" value="P:proteolysis"/>
    <property type="evidence" value="ECO:0007669"/>
    <property type="project" value="InterPro"/>
</dbReference>
<feature type="domain" description="Peptidase M12B" evidence="5">
    <location>
        <begin position="25"/>
        <end position="223"/>
    </location>
</feature>
<evidence type="ECO:0000313" key="8">
    <source>
        <dbReference type="Proteomes" id="UP000549394"/>
    </source>
</evidence>
<dbReference type="Pfam" id="PF08516">
    <property type="entry name" value="ADAM_CR"/>
    <property type="match status" value="1"/>
</dbReference>
<evidence type="ECO:0000259" key="5">
    <source>
        <dbReference type="PROSITE" id="PS50215"/>
    </source>
</evidence>
<name>A0A7I8VGM3_9ANNE</name>
<feature type="domain" description="Disintegrin" evidence="4">
    <location>
        <begin position="503"/>
        <end position="584"/>
    </location>
</feature>
<dbReference type="PROSITE" id="PS51184">
    <property type="entry name" value="JMJC"/>
    <property type="match status" value="1"/>
</dbReference>
<evidence type="ECO:0000313" key="7">
    <source>
        <dbReference type="EMBL" id="CAD5114850.1"/>
    </source>
</evidence>
<feature type="signal peptide" evidence="3">
    <location>
        <begin position="1"/>
        <end position="22"/>
    </location>
</feature>
<comment type="caution">
    <text evidence="7">The sequence shown here is derived from an EMBL/GenBank/DDBJ whole genome shotgun (WGS) entry which is preliminary data.</text>
</comment>
<reference evidence="7 8" key="1">
    <citation type="submission" date="2020-08" db="EMBL/GenBank/DDBJ databases">
        <authorList>
            <person name="Hejnol A."/>
        </authorList>
    </citation>
    <scope>NUCLEOTIDE SEQUENCE [LARGE SCALE GENOMIC DNA]</scope>
</reference>
<dbReference type="OrthoDB" id="47172at2759"/>
<dbReference type="SUPFAM" id="SSF55486">
    <property type="entry name" value="Metalloproteases ('zincins'), catalytic domain"/>
    <property type="match status" value="1"/>
</dbReference>
<dbReference type="InterPro" id="IPR006586">
    <property type="entry name" value="ADAM_Cys-rich"/>
</dbReference>
<dbReference type="AlphaFoldDB" id="A0A7I8VGM3"/>